<dbReference type="EMBL" id="FMKA01000010">
    <property type="protein sequence ID" value="SCP97390.1"/>
    <property type="molecule type" value="Genomic_DNA"/>
</dbReference>
<dbReference type="Pfam" id="PF03682">
    <property type="entry name" value="UPF0158"/>
    <property type="match status" value="1"/>
</dbReference>
<dbReference type="Proteomes" id="UP000199315">
    <property type="component" value="Unassembled WGS sequence"/>
</dbReference>
<name>A0A1D3TTV4_9FIRM</name>
<sequence>MKVNLNDVIDAIEFADMEIEYYYSIKTEEILICFDGMINGDKNPELEEDMEENFEDYIRLPNQYDVNEYNMMEEFIENLPEGKTQEKLADAIRGRGAFRRFKDMVYDLGLEQKWFRYRDAEYSRIAREWCKENEIEIIEEESK</sequence>
<evidence type="ECO:0000313" key="1">
    <source>
        <dbReference type="EMBL" id="SCP97390.1"/>
    </source>
</evidence>
<dbReference type="InterPro" id="IPR005361">
    <property type="entry name" value="UPF0158"/>
</dbReference>
<accession>A0A1D3TTV4</accession>
<organism evidence="1 2">
    <name type="scientific">Anaerobium acetethylicum</name>
    <dbReference type="NCBI Taxonomy" id="1619234"/>
    <lineage>
        <taxon>Bacteria</taxon>
        <taxon>Bacillati</taxon>
        <taxon>Bacillota</taxon>
        <taxon>Clostridia</taxon>
        <taxon>Lachnospirales</taxon>
        <taxon>Lachnospiraceae</taxon>
        <taxon>Anaerobium</taxon>
    </lineage>
</organism>
<keyword evidence="2" id="KW-1185">Reference proteome</keyword>
<dbReference type="AlphaFoldDB" id="A0A1D3TTV4"/>
<dbReference type="RefSeq" id="WP_091233445.1">
    <property type="nucleotide sequence ID" value="NZ_FMKA01000010.1"/>
</dbReference>
<evidence type="ECO:0000313" key="2">
    <source>
        <dbReference type="Proteomes" id="UP000199315"/>
    </source>
</evidence>
<proteinExistence type="predicted"/>
<dbReference type="STRING" id="1619234.SAMN05421730_101052"/>
<protein>
    <submittedName>
        <fullName evidence="1">Uncharacterized protein family (UPF0158)</fullName>
    </submittedName>
</protein>
<dbReference type="OrthoDB" id="48384at2"/>
<gene>
    <name evidence="1" type="ORF">SAMN05421730_101052</name>
</gene>
<reference evidence="1 2" key="1">
    <citation type="submission" date="2016-09" db="EMBL/GenBank/DDBJ databases">
        <authorList>
            <person name="Capua I."/>
            <person name="De Benedictis P."/>
            <person name="Joannis T."/>
            <person name="Lombin L.H."/>
            <person name="Cattoli G."/>
        </authorList>
    </citation>
    <scope>NUCLEOTIDE SEQUENCE [LARGE SCALE GENOMIC DNA]</scope>
    <source>
        <strain evidence="1 2">GluBS11</strain>
    </source>
</reference>